<feature type="compositionally biased region" description="Basic and acidic residues" evidence="5">
    <location>
        <begin position="28"/>
        <end position="43"/>
    </location>
</feature>
<proteinExistence type="predicted"/>
<dbReference type="PANTHER" id="PTHR14212:SF0">
    <property type="entry name" value="U4_U6 SMALL NUCLEAR RIBONUCLEOPROTEIN PRP3"/>
    <property type="match status" value="1"/>
</dbReference>
<evidence type="ECO:0000259" key="7">
    <source>
        <dbReference type="Pfam" id="PF08572"/>
    </source>
</evidence>
<sequence length="483" mass="56355">MDNRKERYSKSIRGDRDERDRTKHHHERSHEGSKRKDREEENGTARATNKKSRFEDVARFENRPYTCSIASETTSGQIIVAVKRFQELAHKQTKGFVLRVDALGREIDEHGNKILKPHQLEVDPQENPYFDPRISISKNKILRPKRMSFKEKQSHLKKAEDADMNTNLIELSERVTREEEPIPDFLEWWDAKILTDDTINELSCDPNILIMETITENHLNMKVFNCHIEHPFPIEPPAEAASPPPQPLKMTKEERKKLRTLRRVAKEMEKREMISQGRVEPQKSKVKMSNLMKVRASEATQNPTKLEKEIRTEAAEREQAHMDRNVARKLTPAEKREKKERKLFGDPTTVVETIVSVYKINKKLSDPKTRFKVRMNAKQNILTGCSVMMDGMSIVVVEGKRKAIERYKKLMLKRINWEEAEKKEDEEENGGNKCCLVWQGSVEKPSFHRFHVQECLTKSDAKKVFNDAGVAHYWDLALNYSDD</sequence>
<keyword evidence="4" id="KW-0539">Nucleus</keyword>
<evidence type="ECO:0000313" key="9">
    <source>
        <dbReference type="Proteomes" id="UP000516314"/>
    </source>
</evidence>
<dbReference type="InterPro" id="IPR013881">
    <property type="entry name" value="Pre-mRNA_splic_Prp3_dom"/>
</dbReference>
<name>A0A7G2EUF1_ARATH</name>
<reference evidence="8 9" key="1">
    <citation type="submission" date="2020-09" db="EMBL/GenBank/DDBJ databases">
        <authorList>
            <person name="Ashkenazy H."/>
        </authorList>
    </citation>
    <scope>NUCLEOTIDE SEQUENCE [LARGE SCALE GENOMIC DNA]</scope>
    <source>
        <strain evidence="9">cv. Cdm-0</strain>
    </source>
</reference>
<dbReference type="Pfam" id="PF08572">
    <property type="entry name" value="PRP3"/>
    <property type="match status" value="1"/>
</dbReference>
<comment type="subcellular location">
    <subcellularLocation>
        <location evidence="1">Nucleus</location>
    </subcellularLocation>
</comment>
<evidence type="ECO:0000256" key="4">
    <source>
        <dbReference type="ARBA" id="ARBA00023242"/>
    </source>
</evidence>
<feature type="region of interest" description="Disordered" evidence="5">
    <location>
        <begin position="1"/>
        <end position="55"/>
    </location>
</feature>
<dbReference type="GO" id="GO:0046540">
    <property type="term" value="C:U4/U6 x U5 tri-snRNP complex"/>
    <property type="evidence" value="ECO:0007669"/>
    <property type="project" value="InterPro"/>
</dbReference>
<organism evidence="8 9">
    <name type="scientific">Arabidopsis thaliana</name>
    <name type="common">Mouse-ear cress</name>
    <dbReference type="NCBI Taxonomy" id="3702"/>
    <lineage>
        <taxon>Eukaryota</taxon>
        <taxon>Viridiplantae</taxon>
        <taxon>Streptophyta</taxon>
        <taxon>Embryophyta</taxon>
        <taxon>Tracheophyta</taxon>
        <taxon>Spermatophyta</taxon>
        <taxon>Magnoliopsida</taxon>
        <taxon>eudicotyledons</taxon>
        <taxon>Gunneridae</taxon>
        <taxon>Pentapetalae</taxon>
        <taxon>rosids</taxon>
        <taxon>malvids</taxon>
        <taxon>Brassicales</taxon>
        <taxon>Brassicaceae</taxon>
        <taxon>Camelineae</taxon>
        <taxon>Arabidopsis</taxon>
    </lineage>
</organism>
<keyword evidence="2" id="KW-0507">mRNA processing</keyword>
<feature type="compositionally biased region" description="Basic and acidic residues" evidence="5">
    <location>
        <begin position="1"/>
        <end position="21"/>
    </location>
</feature>
<protein>
    <submittedName>
        <fullName evidence="8">(thale cress) hypothetical protein</fullName>
    </submittedName>
</protein>
<dbReference type="InterPro" id="IPR010541">
    <property type="entry name" value="Prp3_C"/>
</dbReference>
<dbReference type="PANTHER" id="PTHR14212">
    <property type="entry name" value="U4/U6-ASSOCIATED RNA SPLICING FACTOR-RELATED"/>
    <property type="match status" value="1"/>
</dbReference>
<dbReference type="EMBL" id="LR881468">
    <property type="protein sequence ID" value="CAD5325946.1"/>
    <property type="molecule type" value="Genomic_DNA"/>
</dbReference>
<evidence type="ECO:0000256" key="3">
    <source>
        <dbReference type="ARBA" id="ARBA00023187"/>
    </source>
</evidence>
<dbReference type="Proteomes" id="UP000516314">
    <property type="component" value="Chromosome 3"/>
</dbReference>
<feature type="domain" description="Small nuclear ribonucleoprotein Prp3 C-terminal" evidence="6">
    <location>
        <begin position="357"/>
        <end position="477"/>
    </location>
</feature>
<evidence type="ECO:0000313" key="8">
    <source>
        <dbReference type="EMBL" id="CAD5325946.1"/>
    </source>
</evidence>
<dbReference type="InterPro" id="IPR027104">
    <property type="entry name" value="Prp3"/>
</dbReference>
<dbReference type="AlphaFoldDB" id="A0A7G2EUF1"/>
<evidence type="ECO:0000259" key="6">
    <source>
        <dbReference type="Pfam" id="PF06544"/>
    </source>
</evidence>
<feature type="domain" description="Pre-mRNA-splicing factor 3" evidence="7">
    <location>
        <begin position="143"/>
        <end position="331"/>
    </location>
</feature>
<keyword evidence="3" id="KW-0508">mRNA splicing</keyword>
<dbReference type="GO" id="GO:0000398">
    <property type="term" value="P:mRNA splicing, via spliceosome"/>
    <property type="evidence" value="ECO:0007669"/>
    <property type="project" value="InterPro"/>
</dbReference>
<evidence type="ECO:0000256" key="1">
    <source>
        <dbReference type="ARBA" id="ARBA00004123"/>
    </source>
</evidence>
<evidence type="ECO:0000256" key="5">
    <source>
        <dbReference type="SAM" id="MobiDB-lite"/>
    </source>
</evidence>
<dbReference type="CDD" id="cd24162">
    <property type="entry name" value="Prp3_C"/>
    <property type="match status" value="1"/>
</dbReference>
<evidence type="ECO:0000256" key="2">
    <source>
        <dbReference type="ARBA" id="ARBA00022664"/>
    </source>
</evidence>
<accession>A0A7G2EUF1</accession>
<gene>
    <name evidence="8" type="ORF">AT9943_LOCUS13747</name>
</gene>
<dbReference type="Pfam" id="PF06544">
    <property type="entry name" value="Prp3_C"/>
    <property type="match status" value="1"/>
</dbReference>